<dbReference type="PANTHER" id="PTHR43179">
    <property type="entry name" value="RHAMNOSYLTRANSFERASE WBBL"/>
    <property type="match status" value="1"/>
</dbReference>
<dbReference type="Proteomes" id="UP001589896">
    <property type="component" value="Unassembled WGS sequence"/>
</dbReference>
<evidence type="ECO:0000256" key="2">
    <source>
        <dbReference type="ARBA" id="ARBA00022676"/>
    </source>
</evidence>
<dbReference type="GO" id="GO:0016757">
    <property type="term" value="F:glycosyltransferase activity"/>
    <property type="evidence" value="ECO:0007669"/>
    <property type="project" value="UniProtKB-KW"/>
</dbReference>
<keyword evidence="2 6" id="KW-0328">Glycosyltransferase</keyword>
<evidence type="ECO:0000313" key="7">
    <source>
        <dbReference type="Proteomes" id="UP001589896"/>
    </source>
</evidence>
<gene>
    <name evidence="6" type="ORF">ACFFGH_29815</name>
</gene>
<dbReference type="Gene3D" id="3.90.550.60">
    <property type="match status" value="1"/>
</dbReference>
<dbReference type="InterPro" id="IPR029044">
    <property type="entry name" value="Nucleotide-diphossugar_trans"/>
</dbReference>
<organism evidence="6 7">
    <name type="scientific">Lysobacter korlensis</name>
    <dbReference type="NCBI Taxonomy" id="553636"/>
    <lineage>
        <taxon>Bacteria</taxon>
        <taxon>Pseudomonadati</taxon>
        <taxon>Pseudomonadota</taxon>
        <taxon>Gammaproteobacteria</taxon>
        <taxon>Lysobacterales</taxon>
        <taxon>Lysobacteraceae</taxon>
        <taxon>Lysobacter</taxon>
    </lineage>
</organism>
<protein>
    <submittedName>
        <fullName evidence="6">Glycosyltransferase</fullName>
        <ecNumber evidence="6">2.4.-.-</ecNumber>
    </submittedName>
</protein>
<comment type="caution">
    <text evidence="6">The sequence shown here is derived from an EMBL/GenBank/DDBJ whole genome shotgun (WGS) entry which is preliminary data.</text>
</comment>
<reference evidence="6 7" key="1">
    <citation type="submission" date="2024-09" db="EMBL/GenBank/DDBJ databases">
        <authorList>
            <person name="Sun Q."/>
            <person name="Mori K."/>
        </authorList>
    </citation>
    <scope>NUCLEOTIDE SEQUENCE [LARGE SCALE GENOMIC DNA]</scope>
    <source>
        <strain evidence="6 7">KCTC 23076</strain>
    </source>
</reference>
<evidence type="ECO:0000259" key="5">
    <source>
        <dbReference type="Pfam" id="PF19320"/>
    </source>
</evidence>
<dbReference type="Pfam" id="PF17994">
    <property type="entry name" value="Glft2_N"/>
    <property type="match status" value="1"/>
</dbReference>
<dbReference type="Pfam" id="PF19320">
    <property type="entry name" value="GlfT2_domain3"/>
    <property type="match status" value="1"/>
</dbReference>
<comment type="similarity">
    <text evidence="1">Belongs to the glycosyltransferase 2 family.</text>
</comment>
<dbReference type="InterPro" id="IPR040492">
    <property type="entry name" value="GlfT2_N"/>
</dbReference>
<dbReference type="InterPro" id="IPR045699">
    <property type="entry name" value="GlfT2_C"/>
</dbReference>
<sequence>MSDRTVLRTVFPGPGRMELLPLYVAQDAGSATGALVDGRSRLRVPALGTASLQSYFNAFPAGYWQHATPLSRVLLEVRSSGTGTVTVSRSDGDGAATVVERRTVDGEAARTVFDLPLEGFDTGGWYWIDLEAGADGLTLESADWSAAEDSDAPRSMSVVITTYNRPDSCVELLDALASEARVVSSIDRIFLVDQGTSKVADAAGYGEVAAAHGGRLVPIDQPNLGGSGGFSRGMVELLRRQESGYLMLLDDDIALEPEGALRALQFARYATEPTIVGGHMFDFNHPLTLHAFGEVVDRRTFNWGPPDPDHTRHDFTAAGLGETPWLHRRHEVDFNGWWMCLIPRPILEELGLSMPYFIKWDDAEYGLRALSRGHRTVSLPGAAVWHVSWLDKDDSRDWQSFFHSRNRLVSALIHSPTRRGGTLVVESLGLDLKHLLFMQYYAVRLRQEAIRDVLAGPSTLEGALRTRLPWTRSVAAEYGEMRVIRSDADLEGGRSRELSATEPRPSKLGLIAWLVKTVTRHFLPVARRADRTPVRLTRSAARWWRVPRYDDVLVPLADGTGSALYRRDPKRFRSELRSSVLLHLRLILRWRRLRRDYRAAAGSLFSVAAWERYLGLDASSADGVAIPAAASSRDIRSS</sequence>
<dbReference type="EMBL" id="JBHLTG010000010">
    <property type="protein sequence ID" value="MFC0682050.1"/>
    <property type="molecule type" value="Genomic_DNA"/>
</dbReference>
<keyword evidence="3 6" id="KW-0808">Transferase</keyword>
<dbReference type="Pfam" id="PF13641">
    <property type="entry name" value="Glyco_tranf_2_3"/>
    <property type="match status" value="1"/>
</dbReference>
<name>A0ABV6RYK0_9GAMM</name>
<proteinExistence type="inferred from homology"/>
<evidence type="ECO:0000259" key="4">
    <source>
        <dbReference type="Pfam" id="PF17994"/>
    </source>
</evidence>
<dbReference type="EC" id="2.4.-.-" evidence="6"/>
<feature type="domain" description="Galactofuranosyltransferase-2 C-terminal" evidence="5">
    <location>
        <begin position="424"/>
        <end position="612"/>
    </location>
</feature>
<evidence type="ECO:0000256" key="1">
    <source>
        <dbReference type="ARBA" id="ARBA00006739"/>
    </source>
</evidence>
<feature type="domain" description="Galactofuranosyltransferase GlfT2 N-terminal" evidence="4">
    <location>
        <begin position="8"/>
        <end position="146"/>
    </location>
</feature>
<evidence type="ECO:0000313" key="6">
    <source>
        <dbReference type="EMBL" id="MFC0682050.1"/>
    </source>
</evidence>
<dbReference type="SUPFAM" id="SSF53448">
    <property type="entry name" value="Nucleotide-diphospho-sugar transferases"/>
    <property type="match status" value="1"/>
</dbReference>
<accession>A0ABV6RYK0</accession>
<dbReference type="RefSeq" id="WP_386675705.1">
    <property type="nucleotide sequence ID" value="NZ_JBHLTG010000010.1"/>
</dbReference>
<keyword evidence="7" id="KW-1185">Reference proteome</keyword>
<evidence type="ECO:0000256" key="3">
    <source>
        <dbReference type="ARBA" id="ARBA00022679"/>
    </source>
</evidence>
<dbReference type="PANTHER" id="PTHR43179:SF12">
    <property type="entry name" value="GALACTOFURANOSYLTRANSFERASE GLFT2"/>
    <property type="match status" value="1"/>
</dbReference>